<gene>
    <name evidence="2" type="ORF">IPV69_06820</name>
</gene>
<dbReference type="SUPFAM" id="SSF52540">
    <property type="entry name" value="P-loop containing nucleoside triphosphate hydrolases"/>
    <property type="match status" value="1"/>
</dbReference>
<protein>
    <submittedName>
        <fullName evidence="2">AAA family ATPase</fullName>
    </submittedName>
</protein>
<dbReference type="AlphaFoldDB" id="A0A7M2WZZ8"/>
<proteinExistence type="predicted"/>
<dbReference type="Proteomes" id="UP000593765">
    <property type="component" value="Chromosome"/>
</dbReference>
<dbReference type="RefSeq" id="WP_206294181.1">
    <property type="nucleotide sequence ID" value="NZ_CP063458.1"/>
</dbReference>
<evidence type="ECO:0000313" key="3">
    <source>
        <dbReference type="Proteomes" id="UP000593765"/>
    </source>
</evidence>
<evidence type="ECO:0000313" key="2">
    <source>
        <dbReference type="EMBL" id="QOV91066.1"/>
    </source>
</evidence>
<name>A0A7M2WZZ8_9BACT</name>
<organism evidence="2 3">
    <name type="scientific">Humisphaera borealis</name>
    <dbReference type="NCBI Taxonomy" id="2807512"/>
    <lineage>
        <taxon>Bacteria</taxon>
        <taxon>Pseudomonadati</taxon>
        <taxon>Planctomycetota</taxon>
        <taxon>Phycisphaerae</taxon>
        <taxon>Tepidisphaerales</taxon>
        <taxon>Tepidisphaeraceae</taxon>
        <taxon>Humisphaera</taxon>
    </lineage>
</organism>
<sequence>MIAEALKDAVRYDEYGNRIYRKKPTEPADTIRAVSLGELLRDHPELRRPVIHGVAREGEIINVIAGPKVGKSWLVYDLLLSVAAGVPWLARFTCERRRVLLIDNELAEPTIANRIPKVVDAKGMDLSDVAGFLEVVSLRGKLKDIFAIERFLATVEPGTYGLVVIDAFYRALPIDTDENANGDITALYNVAAGMAERLKCALVFIHHASKGNQSGKGVTDVGSGAGSQSRAADAHIVLRPHAVDGAVVMEAVVRSFAPVQPLCLRWEFPKFIPADDLDPSELKMPGPKRKRKEDTGDADPSETQIVWTPAKFAETFLNEEPKSKDQIVTAAEVVDISERKAFRWLNAAVDAGLAYRWEFAGKGKPVKFATIAQPVTRVTE</sequence>
<dbReference type="KEGG" id="hbs:IPV69_06820"/>
<accession>A0A7M2WZZ8</accession>
<reference evidence="2 3" key="1">
    <citation type="submission" date="2020-10" db="EMBL/GenBank/DDBJ databases">
        <title>Wide distribution of Phycisphaera-like planctomycetes from WD2101 soil group in peatlands and genome analysis of the first cultivated representative.</title>
        <authorList>
            <person name="Dedysh S.N."/>
            <person name="Beletsky A.V."/>
            <person name="Ivanova A."/>
            <person name="Kulichevskaya I.S."/>
            <person name="Suzina N.E."/>
            <person name="Philippov D.A."/>
            <person name="Rakitin A.L."/>
            <person name="Mardanov A.V."/>
            <person name="Ravin N.V."/>
        </authorList>
    </citation>
    <scope>NUCLEOTIDE SEQUENCE [LARGE SCALE GENOMIC DNA]</scope>
    <source>
        <strain evidence="2 3">M1803</strain>
    </source>
</reference>
<dbReference type="Pfam" id="PF13481">
    <property type="entry name" value="AAA_25"/>
    <property type="match status" value="1"/>
</dbReference>
<feature type="region of interest" description="Disordered" evidence="1">
    <location>
        <begin position="279"/>
        <end position="302"/>
    </location>
</feature>
<keyword evidence="3" id="KW-1185">Reference proteome</keyword>
<dbReference type="EMBL" id="CP063458">
    <property type="protein sequence ID" value="QOV91066.1"/>
    <property type="molecule type" value="Genomic_DNA"/>
</dbReference>
<dbReference type="InterPro" id="IPR027417">
    <property type="entry name" value="P-loop_NTPase"/>
</dbReference>
<dbReference type="Gene3D" id="3.40.50.300">
    <property type="entry name" value="P-loop containing nucleotide triphosphate hydrolases"/>
    <property type="match status" value="1"/>
</dbReference>
<evidence type="ECO:0000256" key="1">
    <source>
        <dbReference type="SAM" id="MobiDB-lite"/>
    </source>
</evidence>